<evidence type="ECO:0000259" key="7">
    <source>
        <dbReference type="Pfam" id="PF06271"/>
    </source>
</evidence>
<dbReference type="AlphaFoldDB" id="A0A1M4SEN4"/>
<dbReference type="GO" id="GO:0005886">
    <property type="term" value="C:plasma membrane"/>
    <property type="evidence" value="ECO:0007669"/>
    <property type="project" value="UniProtKB-SubCell"/>
</dbReference>
<dbReference type="EMBL" id="FQUU01000001">
    <property type="protein sequence ID" value="SHE30646.1"/>
    <property type="molecule type" value="Genomic_DNA"/>
</dbReference>
<organism evidence="8 9">
    <name type="scientific">Flavisolibacter ginsengisoli DSM 18119</name>
    <dbReference type="NCBI Taxonomy" id="1121884"/>
    <lineage>
        <taxon>Bacteria</taxon>
        <taxon>Pseudomonadati</taxon>
        <taxon>Bacteroidota</taxon>
        <taxon>Chitinophagia</taxon>
        <taxon>Chitinophagales</taxon>
        <taxon>Chitinophagaceae</taxon>
        <taxon>Flavisolibacter</taxon>
    </lineage>
</organism>
<dbReference type="InterPro" id="IPR010432">
    <property type="entry name" value="RDD"/>
</dbReference>
<evidence type="ECO:0000256" key="1">
    <source>
        <dbReference type="ARBA" id="ARBA00004651"/>
    </source>
</evidence>
<dbReference type="Pfam" id="PF06271">
    <property type="entry name" value="RDD"/>
    <property type="match status" value="1"/>
</dbReference>
<dbReference type="RefSeq" id="WP_072833274.1">
    <property type="nucleotide sequence ID" value="NZ_FQUU01000001.1"/>
</dbReference>
<accession>A0A1M4SEN4</accession>
<evidence type="ECO:0000313" key="9">
    <source>
        <dbReference type="Proteomes" id="UP000184048"/>
    </source>
</evidence>
<feature type="transmembrane region" description="Helical" evidence="6">
    <location>
        <begin position="46"/>
        <end position="65"/>
    </location>
</feature>
<proteinExistence type="predicted"/>
<keyword evidence="3 6" id="KW-0812">Transmembrane</keyword>
<evidence type="ECO:0000256" key="3">
    <source>
        <dbReference type="ARBA" id="ARBA00022692"/>
    </source>
</evidence>
<gene>
    <name evidence="8" type="ORF">SAMN02745131_00089</name>
</gene>
<keyword evidence="5 6" id="KW-0472">Membrane</keyword>
<evidence type="ECO:0000313" key="8">
    <source>
        <dbReference type="EMBL" id="SHE30646.1"/>
    </source>
</evidence>
<feature type="transmembrane region" description="Helical" evidence="6">
    <location>
        <begin position="20"/>
        <end position="40"/>
    </location>
</feature>
<dbReference type="STRING" id="1121884.SAMN02745131_00089"/>
<evidence type="ECO:0000256" key="4">
    <source>
        <dbReference type="ARBA" id="ARBA00022989"/>
    </source>
</evidence>
<comment type="subcellular location">
    <subcellularLocation>
        <location evidence="1">Cell membrane</location>
        <topology evidence="1">Multi-pass membrane protein</topology>
    </subcellularLocation>
</comment>
<keyword evidence="2" id="KW-1003">Cell membrane</keyword>
<feature type="domain" description="RDD" evidence="7">
    <location>
        <begin position="7"/>
        <end position="113"/>
    </location>
</feature>
<keyword evidence="4 6" id="KW-1133">Transmembrane helix</keyword>
<evidence type="ECO:0000256" key="6">
    <source>
        <dbReference type="SAM" id="Phobius"/>
    </source>
</evidence>
<keyword evidence="9" id="KW-1185">Reference proteome</keyword>
<evidence type="ECO:0000256" key="5">
    <source>
        <dbReference type="ARBA" id="ARBA00023136"/>
    </source>
</evidence>
<reference evidence="8 9" key="1">
    <citation type="submission" date="2016-11" db="EMBL/GenBank/DDBJ databases">
        <authorList>
            <person name="Jaros S."/>
            <person name="Januszkiewicz K."/>
            <person name="Wedrychowicz H."/>
        </authorList>
    </citation>
    <scope>NUCLEOTIDE SEQUENCE [LARGE SCALE GENOMIC DNA]</scope>
    <source>
        <strain evidence="8 9">DSM 18119</strain>
    </source>
</reference>
<dbReference type="PANTHER" id="PTHR36115">
    <property type="entry name" value="PROLINE-RICH ANTIGEN HOMOLOG-RELATED"/>
    <property type="match status" value="1"/>
</dbReference>
<dbReference type="Proteomes" id="UP000184048">
    <property type="component" value="Unassembled WGS sequence"/>
</dbReference>
<sequence length="155" mass="17642">MYFDKPRLAVRLGSMLLDHFIMCLALLVPILALTLVNASIEGQRDLQQSAGYQFLFLGLMFVYFLKDSFKGRSPAKRILKLQVVDNKTNLPASVGKCFVRNILIILWPVEVQVSFFNLQRRLGDYLAGTKVIYLYPSNILLNELELTSTTHTTIN</sequence>
<dbReference type="OrthoDB" id="9814143at2"/>
<protein>
    <submittedName>
        <fullName evidence="8">Uncharacterized membrane protein YckC, RDD family</fullName>
    </submittedName>
</protein>
<name>A0A1M4SEN4_9BACT</name>
<dbReference type="InterPro" id="IPR051791">
    <property type="entry name" value="Pra-immunoreactive"/>
</dbReference>
<evidence type="ECO:0000256" key="2">
    <source>
        <dbReference type="ARBA" id="ARBA00022475"/>
    </source>
</evidence>